<accession>A0ABR1TFZ5</accession>
<evidence type="ECO:0000256" key="4">
    <source>
        <dbReference type="SAM" id="MobiDB-lite"/>
    </source>
</evidence>
<gene>
    <name evidence="6" type="ORF">PG993_004864</name>
</gene>
<dbReference type="PROSITE" id="PS51186">
    <property type="entry name" value="GNAT"/>
    <property type="match status" value="1"/>
</dbReference>
<dbReference type="PANTHER" id="PTHR45896">
    <property type="entry name" value="N-ALPHA-ACETYLTRANSFERASE 30"/>
    <property type="match status" value="1"/>
</dbReference>
<feature type="region of interest" description="Disordered" evidence="4">
    <location>
        <begin position="208"/>
        <end position="233"/>
    </location>
</feature>
<evidence type="ECO:0000313" key="7">
    <source>
        <dbReference type="Proteomes" id="UP001444661"/>
    </source>
</evidence>
<dbReference type="InterPro" id="IPR044542">
    <property type="entry name" value="NAA30-like"/>
</dbReference>
<dbReference type="SUPFAM" id="SSF55729">
    <property type="entry name" value="Acyl-CoA N-acyltransferases (Nat)"/>
    <property type="match status" value="1"/>
</dbReference>
<dbReference type="InterPro" id="IPR000182">
    <property type="entry name" value="GNAT_dom"/>
</dbReference>
<evidence type="ECO:0000256" key="1">
    <source>
        <dbReference type="ARBA" id="ARBA00022679"/>
    </source>
</evidence>
<dbReference type="EMBL" id="JAQQWK010000003">
    <property type="protein sequence ID" value="KAK8044840.1"/>
    <property type="molecule type" value="Genomic_DNA"/>
</dbReference>
<sequence length="233" mass="25886">METATRATELPGELRYIQYEHALEEQYLPAIRALISKDLSEPYSIYVYRYFLYQWAHLCYMVSILCSALSLGPNLDLECLLHIRRALHPDDGSLIGVIICKLEHHASHSPATHRGYIAMLAVSSAYRGHGIATALVKMAIDAMSDRNADEVVLETEETNTAAMRLYERLGFLRSKKLHRYYLNGNSAYRLVLLLKSSMRPPPPLLPLDSASAAAVTTGGGSATEDARPVSPTH</sequence>
<feature type="domain" description="N-acetyltransferase" evidence="5">
    <location>
        <begin position="17"/>
        <end position="195"/>
    </location>
</feature>
<dbReference type="CDD" id="cd04301">
    <property type="entry name" value="NAT_SF"/>
    <property type="match status" value="1"/>
</dbReference>
<dbReference type="Proteomes" id="UP001444661">
    <property type="component" value="Unassembled WGS sequence"/>
</dbReference>
<evidence type="ECO:0000256" key="2">
    <source>
        <dbReference type="ARBA" id="ARBA00023315"/>
    </source>
</evidence>
<dbReference type="InterPro" id="IPR016181">
    <property type="entry name" value="Acyl_CoA_acyltransferase"/>
</dbReference>
<comment type="caution">
    <text evidence="6">The sequence shown here is derived from an EMBL/GenBank/DDBJ whole genome shotgun (WGS) entry which is preliminary data.</text>
</comment>
<keyword evidence="7" id="KW-1185">Reference proteome</keyword>
<dbReference type="Gene3D" id="3.40.630.30">
    <property type="match status" value="1"/>
</dbReference>
<evidence type="ECO:0000259" key="5">
    <source>
        <dbReference type="PROSITE" id="PS51186"/>
    </source>
</evidence>
<comment type="similarity">
    <text evidence="3">Belongs to the acetyltransferase family. MAK3 subfamily.</text>
</comment>
<proteinExistence type="inferred from homology"/>
<organism evidence="6 7">
    <name type="scientific">Apiospora rasikravindrae</name>
    <dbReference type="NCBI Taxonomy" id="990691"/>
    <lineage>
        <taxon>Eukaryota</taxon>
        <taxon>Fungi</taxon>
        <taxon>Dikarya</taxon>
        <taxon>Ascomycota</taxon>
        <taxon>Pezizomycotina</taxon>
        <taxon>Sordariomycetes</taxon>
        <taxon>Xylariomycetidae</taxon>
        <taxon>Amphisphaeriales</taxon>
        <taxon>Apiosporaceae</taxon>
        <taxon>Apiospora</taxon>
    </lineage>
</organism>
<reference evidence="6 7" key="1">
    <citation type="submission" date="2023-01" db="EMBL/GenBank/DDBJ databases">
        <title>Analysis of 21 Apiospora genomes using comparative genomics revels a genus with tremendous synthesis potential of carbohydrate active enzymes and secondary metabolites.</title>
        <authorList>
            <person name="Sorensen T."/>
        </authorList>
    </citation>
    <scope>NUCLEOTIDE SEQUENCE [LARGE SCALE GENOMIC DNA]</scope>
    <source>
        <strain evidence="6 7">CBS 33761</strain>
    </source>
</reference>
<dbReference type="Pfam" id="PF00583">
    <property type="entry name" value="Acetyltransf_1"/>
    <property type="match status" value="1"/>
</dbReference>
<evidence type="ECO:0000313" key="6">
    <source>
        <dbReference type="EMBL" id="KAK8044840.1"/>
    </source>
</evidence>
<keyword evidence="2" id="KW-0012">Acyltransferase</keyword>
<evidence type="ECO:0000256" key="3">
    <source>
        <dbReference type="ARBA" id="ARBA00024025"/>
    </source>
</evidence>
<keyword evidence="1" id="KW-0808">Transferase</keyword>
<protein>
    <submittedName>
        <fullName evidence="6">Ribosomal-protein-alanine N-acetyltransferase</fullName>
    </submittedName>
</protein>
<name>A0ABR1TFZ5_9PEZI</name>
<dbReference type="PANTHER" id="PTHR45896:SF1">
    <property type="entry name" value="N-ALPHA-ACETYLTRANSFERASE 30"/>
    <property type="match status" value="1"/>
</dbReference>